<dbReference type="InterPro" id="IPR036568">
    <property type="entry name" value="GGCT-like_sf"/>
</dbReference>
<dbReference type="EMBL" id="BFEA01000576">
    <property type="protein sequence ID" value="GBG86726.1"/>
    <property type="molecule type" value="Genomic_DNA"/>
</dbReference>
<evidence type="ECO:0000259" key="7">
    <source>
        <dbReference type="Pfam" id="PF06094"/>
    </source>
</evidence>
<dbReference type="InterPro" id="IPR042099">
    <property type="entry name" value="ANL_N_sf"/>
</dbReference>
<evidence type="ECO:0000259" key="6">
    <source>
        <dbReference type="Pfam" id="PF00501"/>
    </source>
</evidence>
<keyword evidence="3" id="KW-0808">Transferase</keyword>
<evidence type="ECO:0000256" key="4">
    <source>
        <dbReference type="ARBA" id="ARBA00030602"/>
    </source>
</evidence>
<evidence type="ECO:0000313" key="9">
    <source>
        <dbReference type="Proteomes" id="UP000265515"/>
    </source>
</evidence>
<dbReference type="SUPFAM" id="SSF56801">
    <property type="entry name" value="Acetyl-CoA synthetase-like"/>
    <property type="match status" value="1"/>
</dbReference>
<feature type="compositionally biased region" description="Basic and acidic residues" evidence="5">
    <location>
        <begin position="623"/>
        <end position="633"/>
    </location>
</feature>
<feature type="compositionally biased region" description="Polar residues" evidence="5">
    <location>
        <begin position="317"/>
        <end position="326"/>
    </location>
</feature>
<keyword evidence="9" id="KW-1185">Reference proteome</keyword>
<dbReference type="Pfam" id="PF00501">
    <property type="entry name" value="AMP-binding"/>
    <property type="match status" value="1"/>
</dbReference>
<evidence type="ECO:0000313" key="8">
    <source>
        <dbReference type="EMBL" id="GBG86726.1"/>
    </source>
</evidence>
<dbReference type="InterPro" id="IPR013024">
    <property type="entry name" value="GGCT-like"/>
</dbReference>
<comment type="function">
    <text evidence="1">Putative gamma-glutamylcyclotransferase.</text>
</comment>
<name>A0A388LWP3_CHABU</name>
<dbReference type="PANTHER" id="PTHR31544:SF2">
    <property type="entry name" value="AIG2-LIKE PROTEIN D"/>
    <property type="match status" value="1"/>
</dbReference>
<dbReference type="STRING" id="69332.A0A388LWP3"/>
<dbReference type="InterPro" id="IPR009288">
    <property type="entry name" value="AIG2-like_dom"/>
</dbReference>
<dbReference type="Proteomes" id="UP000265515">
    <property type="component" value="Unassembled WGS sequence"/>
</dbReference>
<dbReference type="Gene3D" id="3.10.490.10">
    <property type="entry name" value="Gamma-glutamyl cyclotransferase-like"/>
    <property type="match status" value="1"/>
</dbReference>
<dbReference type="SUPFAM" id="SSF110857">
    <property type="entry name" value="Gamma-glutamyl cyclotransferase-like"/>
    <property type="match status" value="1"/>
</dbReference>
<comment type="caution">
    <text evidence="8">The sequence shown here is derived from an EMBL/GenBank/DDBJ whole genome shotgun (WGS) entry which is preliminary data.</text>
</comment>
<dbReference type="InterPro" id="IPR000873">
    <property type="entry name" value="AMP-dep_synth/lig_dom"/>
</dbReference>
<feature type="compositionally biased region" description="Basic and acidic residues" evidence="5">
    <location>
        <begin position="304"/>
        <end position="316"/>
    </location>
</feature>
<feature type="domain" description="Gamma-glutamylcyclotransferase AIG2-like" evidence="7">
    <location>
        <begin position="454"/>
        <end position="541"/>
    </location>
</feature>
<accession>A0A388LWP3</accession>
<dbReference type="CDD" id="cd06661">
    <property type="entry name" value="GGCT_like"/>
    <property type="match status" value="1"/>
</dbReference>
<evidence type="ECO:0000256" key="1">
    <source>
        <dbReference type="ARBA" id="ARBA00002782"/>
    </source>
</evidence>
<evidence type="ECO:0000256" key="3">
    <source>
        <dbReference type="ARBA" id="ARBA00022679"/>
    </source>
</evidence>
<reference evidence="8 9" key="1">
    <citation type="journal article" date="2018" name="Cell">
        <title>The Chara Genome: Secondary Complexity and Implications for Plant Terrestrialization.</title>
        <authorList>
            <person name="Nishiyama T."/>
            <person name="Sakayama H."/>
            <person name="Vries J.D."/>
            <person name="Buschmann H."/>
            <person name="Saint-Marcoux D."/>
            <person name="Ullrich K.K."/>
            <person name="Haas F.B."/>
            <person name="Vanderstraeten L."/>
            <person name="Becker D."/>
            <person name="Lang D."/>
            <person name="Vosolsobe S."/>
            <person name="Rombauts S."/>
            <person name="Wilhelmsson P.K.I."/>
            <person name="Janitza P."/>
            <person name="Kern R."/>
            <person name="Heyl A."/>
            <person name="Rumpler F."/>
            <person name="Villalobos L.I.A.C."/>
            <person name="Clay J.M."/>
            <person name="Skokan R."/>
            <person name="Toyoda A."/>
            <person name="Suzuki Y."/>
            <person name="Kagoshima H."/>
            <person name="Schijlen E."/>
            <person name="Tajeshwar N."/>
            <person name="Catarino B."/>
            <person name="Hetherington A.J."/>
            <person name="Saltykova A."/>
            <person name="Bonnot C."/>
            <person name="Breuninger H."/>
            <person name="Symeonidi A."/>
            <person name="Radhakrishnan G.V."/>
            <person name="Van Nieuwerburgh F."/>
            <person name="Deforce D."/>
            <person name="Chang C."/>
            <person name="Karol K.G."/>
            <person name="Hedrich R."/>
            <person name="Ulvskov P."/>
            <person name="Glockner G."/>
            <person name="Delwiche C.F."/>
            <person name="Petrasek J."/>
            <person name="Van de Peer Y."/>
            <person name="Friml J."/>
            <person name="Beilby M."/>
            <person name="Dolan L."/>
            <person name="Kohara Y."/>
            <person name="Sugano S."/>
            <person name="Fujiyama A."/>
            <person name="Delaux P.-M."/>
            <person name="Quint M."/>
            <person name="TheiBen G."/>
            <person name="Hagemann M."/>
            <person name="Harholt J."/>
            <person name="Dunand C."/>
            <person name="Zachgo S."/>
            <person name="Langdale J."/>
            <person name="Maumus F."/>
            <person name="Straeten D.V.D."/>
            <person name="Gould S.B."/>
            <person name="Rensing S.A."/>
        </authorList>
    </citation>
    <scope>NUCLEOTIDE SEQUENCE [LARGE SCALE GENOMIC DNA]</scope>
    <source>
        <strain evidence="8 9">S276</strain>
    </source>
</reference>
<dbReference type="OrthoDB" id="1044435at2759"/>
<evidence type="ECO:0000256" key="2">
    <source>
        <dbReference type="ARBA" id="ARBA00008861"/>
    </source>
</evidence>
<protein>
    <recommendedName>
        <fullName evidence="4">Putative gamma-glutamylcyclotransferase</fullName>
    </recommendedName>
</protein>
<dbReference type="PROSITE" id="PS00455">
    <property type="entry name" value="AMP_BINDING"/>
    <property type="match status" value="1"/>
</dbReference>
<dbReference type="InterPro" id="IPR020845">
    <property type="entry name" value="AMP-binding_CS"/>
</dbReference>
<feature type="compositionally biased region" description="Basic and acidic residues" evidence="5">
    <location>
        <begin position="671"/>
        <end position="682"/>
    </location>
</feature>
<dbReference type="PANTHER" id="PTHR31544">
    <property type="entry name" value="AIG2-LIKE PROTEIN D"/>
    <property type="match status" value="1"/>
</dbReference>
<dbReference type="AlphaFoldDB" id="A0A388LWP3"/>
<feature type="region of interest" description="Disordered" evidence="5">
    <location>
        <begin position="580"/>
        <end position="687"/>
    </location>
</feature>
<feature type="domain" description="AMP-dependent synthetase/ligase" evidence="6">
    <location>
        <begin position="175"/>
        <end position="380"/>
    </location>
</feature>
<feature type="region of interest" description="Disordered" evidence="5">
    <location>
        <begin position="295"/>
        <end position="336"/>
    </location>
</feature>
<dbReference type="Gramene" id="GBG86726">
    <property type="protein sequence ID" value="GBG86726"/>
    <property type="gene ID" value="CBR_g41790"/>
</dbReference>
<dbReference type="Pfam" id="PF06094">
    <property type="entry name" value="GGACT"/>
    <property type="match status" value="1"/>
</dbReference>
<gene>
    <name evidence="8" type="ORF">CBR_g41790</name>
</gene>
<dbReference type="Gene3D" id="3.40.50.980">
    <property type="match status" value="1"/>
</dbReference>
<evidence type="ECO:0000256" key="5">
    <source>
        <dbReference type="SAM" id="MobiDB-lite"/>
    </source>
</evidence>
<proteinExistence type="inferred from homology"/>
<dbReference type="GO" id="GO:0016740">
    <property type="term" value="F:transferase activity"/>
    <property type="evidence" value="ECO:0007669"/>
    <property type="project" value="UniProtKB-KW"/>
</dbReference>
<organism evidence="8 9">
    <name type="scientific">Chara braunii</name>
    <name type="common">Braun's stonewort</name>
    <dbReference type="NCBI Taxonomy" id="69332"/>
    <lineage>
        <taxon>Eukaryota</taxon>
        <taxon>Viridiplantae</taxon>
        <taxon>Streptophyta</taxon>
        <taxon>Charophyceae</taxon>
        <taxon>Charales</taxon>
        <taxon>Characeae</taxon>
        <taxon>Chara</taxon>
    </lineage>
</organism>
<dbReference type="Gene3D" id="3.40.50.12780">
    <property type="entry name" value="N-terminal domain of ligase-like"/>
    <property type="match status" value="1"/>
</dbReference>
<dbReference type="InterPro" id="IPR045038">
    <property type="entry name" value="AIG2-like"/>
</dbReference>
<sequence>MPCINRLSTPIPFIQLCSSYAHTRSDGTSLYRSLTQVTFLTRCAGSLQSNEFGSQACIRRAASESPAWCSSEWALRDSFSQLLGQANIQYDPRFSRGHGAIPPAKECVAQRTLGAMTQNGGVGCAAVRDRRERRRTCDHGKVRHAHTLTSEKSAPNKKLDSQKFLELNKAELDEVERGVRVGLLASPSHEFVGGMFATWLSGGVVVPLGLSHSNRELNYVMKDAGVSMIATTLEHLDTAVPLAEACSAKLVLLPPMRPSPSEECLTETSLRWTAGSVRGPAELCIGFEGNLGPVGSKGVHRQSQPHDDKHHSERTSSGRGTVTATGGQRGDSLGMMGDTCTSDIASRMDGDSPALIIYTSGTTGHPKGVVHTHKEGRIRNSYKRSACKEDPDPYDSEFGDSAVHSFVVPHGCEQTMTPLAASVAAETGYVPVQVGVEGEEEECDGSALDEVHNVFVYGTLLADELLMALLNRVPESTFGYIEDYHRHSIIGRPYPAAYRLPGGKIDGRLLLNLTKKELDILDWYEADEYIRLGVDVVVVPRSGSARGDNVSLPVANSPQVEGGVLEVAVPAPHRGTDVDAAVEARQQSQIADNSEEVIPHDKTSSKYNVSRGAAKSAQQEEPESVRDDAEKNTDSQAQQSCFDRGGENVGPNRSQVGSEGEKGTVEVGGGQKREKGEGHNKEPVMTGKKTENATVLKALIYVFRDDFKSGLYGDWEYSEFRRKHLLEYIDICRECVELMEG</sequence>
<comment type="similarity">
    <text evidence="2">Belongs to the gamma-glutamylcyclotransferase family.</text>
</comment>